<evidence type="ECO:0000313" key="8">
    <source>
        <dbReference type="Proteomes" id="UP000177939"/>
    </source>
</evidence>
<feature type="transmembrane region" description="Helical" evidence="6">
    <location>
        <begin position="37"/>
        <end position="59"/>
    </location>
</feature>
<gene>
    <name evidence="7" type="ORF">A2477_00980</name>
</gene>
<keyword evidence="3 6" id="KW-0812">Transmembrane</keyword>
<evidence type="ECO:0000256" key="2">
    <source>
        <dbReference type="ARBA" id="ARBA00022618"/>
    </source>
</evidence>
<keyword evidence="5" id="KW-0131">Cell cycle</keyword>
<dbReference type="PANTHER" id="PTHR37820">
    <property type="entry name" value="CELL DIVISION PROTEIN DIVIB"/>
    <property type="match status" value="1"/>
</dbReference>
<sequence>MRRYSRTPRIYSPRSYQNPFFGRRRKKIRRFSLKTKLLALAALLIAGALIWVLFFNAYFTINNVIVKGAELIDEHKIYSIIDAQLQKKRLFFLNQRNIFALSKRQVKNEIFQNFNVADLRVNKDLPRTLTVSFTEKTPAAVWSENDRYYYIDVDFTVLAEVESLALNAQQFIVLKNEIDQPLIRLSGLTKKVSLNKTYLLFCLALTQETKAGETAIDGIFLINEQEKTIRMHITDGPQVYFNVENDLKKQLEKLNILRTEKFSPNDLKKLNYIDLRFGDKIYYK</sequence>
<dbReference type="GO" id="GO:0005886">
    <property type="term" value="C:plasma membrane"/>
    <property type="evidence" value="ECO:0007669"/>
    <property type="project" value="TreeGrafter"/>
</dbReference>
<evidence type="ECO:0008006" key="9">
    <source>
        <dbReference type="Google" id="ProtNLM"/>
    </source>
</evidence>
<evidence type="ECO:0000256" key="3">
    <source>
        <dbReference type="ARBA" id="ARBA00022692"/>
    </source>
</evidence>
<proteinExistence type="predicted"/>
<dbReference type="GO" id="GO:0051301">
    <property type="term" value="P:cell division"/>
    <property type="evidence" value="ECO:0007669"/>
    <property type="project" value="UniProtKB-KW"/>
</dbReference>
<name>A0A1F5TS10_9BACT</name>
<organism evidence="7 8">
    <name type="scientific">Candidatus Falkowbacteria bacterium RIFOXYC2_FULL_47_12</name>
    <dbReference type="NCBI Taxonomy" id="1798004"/>
    <lineage>
        <taxon>Bacteria</taxon>
        <taxon>Candidatus Falkowiibacteriota</taxon>
    </lineage>
</organism>
<evidence type="ECO:0000256" key="1">
    <source>
        <dbReference type="ARBA" id="ARBA00022475"/>
    </source>
</evidence>
<evidence type="ECO:0000256" key="6">
    <source>
        <dbReference type="SAM" id="Phobius"/>
    </source>
</evidence>
<dbReference type="Proteomes" id="UP000177939">
    <property type="component" value="Unassembled WGS sequence"/>
</dbReference>
<dbReference type="EMBL" id="MFGL01000001">
    <property type="protein sequence ID" value="OGF41742.1"/>
    <property type="molecule type" value="Genomic_DNA"/>
</dbReference>
<keyword evidence="6" id="KW-0472">Membrane</keyword>
<protein>
    <recommendedName>
        <fullName evidence="9">POTRA domain-containing protein</fullName>
    </recommendedName>
</protein>
<keyword evidence="1" id="KW-1003">Cell membrane</keyword>
<evidence type="ECO:0000256" key="5">
    <source>
        <dbReference type="ARBA" id="ARBA00023306"/>
    </source>
</evidence>
<dbReference type="AlphaFoldDB" id="A0A1F5TS10"/>
<dbReference type="InterPro" id="IPR050487">
    <property type="entry name" value="FtsQ_DivIB"/>
</dbReference>
<comment type="caution">
    <text evidence="7">The sequence shown here is derived from an EMBL/GenBank/DDBJ whole genome shotgun (WGS) entry which is preliminary data.</text>
</comment>
<accession>A0A1F5TS10</accession>
<evidence type="ECO:0000313" key="7">
    <source>
        <dbReference type="EMBL" id="OGF41742.1"/>
    </source>
</evidence>
<keyword evidence="2" id="KW-0132">Cell division</keyword>
<dbReference type="PANTHER" id="PTHR37820:SF1">
    <property type="entry name" value="CELL DIVISION PROTEIN FTSQ"/>
    <property type="match status" value="1"/>
</dbReference>
<keyword evidence="4 6" id="KW-1133">Transmembrane helix</keyword>
<reference evidence="7 8" key="1">
    <citation type="journal article" date="2016" name="Nat. Commun.">
        <title>Thousands of microbial genomes shed light on interconnected biogeochemical processes in an aquifer system.</title>
        <authorList>
            <person name="Anantharaman K."/>
            <person name="Brown C.T."/>
            <person name="Hug L.A."/>
            <person name="Sharon I."/>
            <person name="Castelle C.J."/>
            <person name="Probst A.J."/>
            <person name="Thomas B.C."/>
            <person name="Singh A."/>
            <person name="Wilkins M.J."/>
            <person name="Karaoz U."/>
            <person name="Brodie E.L."/>
            <person name="Williams K.H."/>
            <person name="Hubbard S.S."/>
            <person name="Banfield J.F."/>
        </authorList>
    </citation>
    <scope>NUCLEOTIDE SEQUENCE [LARGE SCALE GENOMIC DNA]</scope>
</reference>
<evidence type="ECO:0000256" key="4">
    <source>
        <dbReference type="ARBA" id="ARBA00022989"/>
    </source>
</evidence>